<organism evidence="1 2">
    <name type="scientific">Holtiella tumoricola</name>
    <dbReference type="NCBI Taxonomy" id="3018743"/>
    <lineage>
        <taxon>Bacteria</taxon>
        <taxon>Bacillati</taxon>
        <taxon>Bacillota</taxon>
        <taxon>Clostridia</taxon>
        <taxon>Lachnospirales</taxon>
        <taxon>Cellulosilyticaceae</taxon>
        <taxon>Holtiella</taxon>
    </lineage>
</organism>
<dbReference type="EMBL" id="JAQIFT010000040">
    <property type="protein sequence ID" value="MDA3731771.1"/>
    <property type="molecule type" value="Genomic_DNA"/>
</dbReference>
<keyword evidence="2" id="KW-1185">Reference proteome</keyword>
<reference evidence="1" key="1">
    <citation type="journal article" date="2023" name="Int. J. Syst. Evol. Microbiol.">
        <title>&lt;i&gt;Holtiella tumoricola&lt;/i&gt; gen. nov. sp. nov., isolated from a human clinical sample.</title>
        <authorList>
            <person name="Allen-Vercoe E."/>
            <person name="Daigneault M.C."/>
            <person name="Vancuren S.J."/>
            <person name="Cochrane K."/>
            <person name="O'Neal L.L."/>
            <person name="Sankaranarayanan K."/>
            <person name="Lawson P.A."/>
        </authorList>
    </citation>
    <scope>NUCLEOTIDE SEQUENCE</scope>
    <source>
        <strain evidence="1">CC70A</strain>
    </source>
</reference>
<dbReference type="RefSeq" id="WP_271012103.1">
    <property type="nucleotide sequence ID" value="NZ_JAQIFT010000040.1"/>
</dbReference>
<accession>A0AA42DN43</accession>
<evidence type="ECO:0000313" key="1">
    <source>
        <dbReference type="EMBL" id="MDA3731771.1"/>
    </source>
</evidence>
<gene>
    <name evidence="1" type="ORF">PBV87_09805</name>
</gene>
<comment type="caution">
    <text evidence="1">The sequence shown here is derived from an EMBL/GenBank/DDBJ whole genome shotgun (WGS) entry which is preliminary data.</text>
</comment>
<proteinExistence type="predicted"/>
<dbReference type="AlphaFoldDB" id="A0AA42DN43"/>
<sequence length="202" mass="23314">MSKFLGPIHYWLYNKIQIQEGFVKTVIDTAQTKWHIDLASSCYTKYGQIAQGDLEDIIDTTQIHGWLQSQLSVTEYQFAYCVTELIKQIPDAMETLKEAFEDQGQAKRKKMGEGLALKALYQEIQDSLIDGMPCDHVNEVLEATEEAVVWQRNQCVHKAYWEAEAGEVSCYYALREAWLKGFVETGKERFQVVDEHTYKISK</sequence>
<name>A0AA42DN43_9FIRM</name>
<evidence type="ECO:0000313" key="2">
    <source>
        <dbReference type="Proteomes" id="UP001169242"/>
    </source>
</evidence>
<dbReference type="Proteomes" id="UP001169242">
    <property type="component" value="Unassembled WGS sequence"/>
</dbReference>
<protein>
    <submittedName>
        <fullName evidence="1">Uncharacterized protein</fullName>
    </submittedName>
</protein>